<dbReference type="InterPro" id="IPR019832">
    <property type="entry name" value="Mn/Fe_SOD_C"/>
</dbReference>
<keyword evidence="4 6" id="KW-0560">Oxidoreductase</keyword>
<name>A0A847VCD3_9BACT</name>
<comment type="function">
    <text evidence="6">Destroys radicals which are normally produced within the cells and which are toxic to biological systems.</text>
</comment>
<gene>
    <name evidence="9" type="ORF">GX888_00345</name>
</gene>
<dbReference type="GO" id="GO:0046872">
    <property type="term" value="F:metal ion binding"/>
    <property type="evidence" value="ECO:0007669"/>
    <property type="project" value="UniProtKB-KW"/>
</dbReference>
<accession>A0A847VCD3</accession>
<organism evidence="9 10">
    <name type="scientific">Candidatus Dojkabacteria bacterium</name>
    <dbReference type="NCBI Taxonomy" id="2099670"/>
    <lineage>
        <taxon>Bacteria</taxon>
        <taxon>Candidatus Dojkabacteria</taxon>
    </lineage>
</organism>
<dbReference type="Pfam" id="PF02777">
    <property type="entry name" value="Sod_Fe_C"/>
    <property type="match status" value="1"/>
</dbReference>
<evidence type="ECO:0000259" key="8">
    <source>
        <dbReference type="Pfam" id="PF02777"/>
    </source>
</evidence>
<feature type="binding site" evidence="5">
    <location>
        <position position="165"/>
    </location>
    <ligand>
        <name>Mn(2+)</name>
        <dbReference type="ChEBI" id="CHEBI:29035"/>
    </ligand>
</feature>
<dbReference type="FunFam" id="3.55.40.20:FF:000004">
    <property type="entry name" value="Superoxide dismutase [Fe]"/>
    <property type="match status" value="1"/>
</dbReference>
<dbReference type="SUPFAM" id="SSF46609">
    <property type="entry name" value="Fe,Mn superoxide dismutase (SOD), N-terminal domain"/>
    <property type="match status" value="1"/>
</dbReference>
<feature type="binding site" evidence="5">
    <location>
        <position position="161"/>
    </location>
    <ligand>
        <name>Mn(2+)</name>
        <dbReference type="ChEBI" id="CHEBI:29035"/>
    </ligand>
</feature>
<evidence type="ECO:0000313" key="10">
    <source>
        <dbReference type="Proteomes" id="UP000564033"/>
    </source>
</evidence>
<evidence type="ECO:0000256" key="6">
    <source>
        <dbReference type="RuleBase" id="RU000414"/>
    </source>
</evidence>
<dbReference type="PROSITE" id="PS00088">
    <property type="entry name" value="SOD_MN"/>
    <property type="match status" value="1"/>
</dbReference>
<dbReference type="PANTHER" id="PTHR11404:SF6">
    <property type="entry name" value="SUPEROXIDE DISMUTASE [MN], MITOCHONDRIAL"/>
    <property type="match status" value="1"/>
</dbReference>
<evidence type="ECO:0000256" key="1">
    <source>
        <dbReference type="ARBA" id="ARBA00008714"/>
    </source>
</evidence>
<dbReference type="PRINTS" id="PR01703">
    <property type="entry name" value="MNSODISMTASE"/>
</dbReference>
<dbReference type="AlphaFoldDB" id="A0A847VCD3"/>
<evidence type="ECO:0000256" key="4">
    <source>
        <dbReference type="ARBA" id="ARBA00023002"/>
    </source>
</evidence>
<dbReference type="InterPro" id="IPR036324">
    <property type="entry name" value="Mn/Fe_SOD_N_sf"/>
</dbReference>
<dbReference type="PANTHER" id="PTHR11404">
    <property type="entry name" value="SUPEROXIDE DISMUTASE 2"/>
    <property type="match status" value="1"/>
</dbReference>
<evidence type="ECO:0000256" key="3">
    <source>
        <dbReference type="ARBA" id="ARBA00022723"/>
    </source>
</evidence>
<dbReference type="InterPro" id="IPR019833">
    <property type="entry name" value="Mn/Fe_SOD_BS"/>
</dbReference>
<dbReference type="GO" id="GO:0004784">
    <property type="term" value="F:superoxide dismutase activity"/>
    <property type="evidence" value="ECO:0007669"/>
    <property type="project" value="UniProtKB-EC"/>
</dbReference>
<comment type="caution">
    <text evidence="9">The sequence shown here is derived from an EMBL/GenBank/DDBJ whole genome shotgun (WGS) entry which is preliminary data.</text>
</comment>
<evidence type="ECO:0000256" key="5">
    <source>
        <dbReference type="PIRSR" id="PIRSR000349-1"/>
    </source>
</evidence>
<dbReference type="InterPro" id="IPR001189">
    <property type="entry name" value="Mn/Fe_SOD"/>
</dbReference>
<dbReference type="InterPro" id="IPR019831">
    <property type="entry name" value="Mn/Fe_SOD_N"/>
</dbReference>
<dbReference type="Gene3D" id="3.55.40.20">
    <property type="entry name" value="Iron/manganese superoxide dismutase, C-terminal domain"/>
    <property type="match status" value="1"/>
</dbReference>
<dbReference type="Proteomes" id="UP000564033">
    <property type="component" value="Unassembled WGS sequence"/>
</dbReference>
<keyword evidence="3 5" id="KW-0479">Metal-binding</keyword>
<feature type="binding site" evidence="5">
    <location>
        <position position="77"/>
    </location>
    <ligand>
        <name>Mn(2+)</name>
        <dbReference type="ChEBI" id="CHEBI:29035"/>
    </ligand>
</feature>
<evidence type="ECO:0000256" key="2">
    <source>
        <dbReference type="ARBA" id="ARBA00012682"/>
    </source>
</evidence>
<dbReference type="EC" id="1.15.1.1" evidence="2 6"/>
<evidence type="ECO:0000259" key="7">
    <source>
        <dbReference type="Pfam" id="PF00081"/>
    </source>
</evidence>
<protein>
    <recommendedName>
        <fullName evidence="2 6">Superoxide dismutase</fullName>
        <ecNumber evidence="2 6">1.15.1.1</ecNumber>
    </recommendedName>
</protein>
<proteinExistence type="inferred from homology"/>
<dbReference type="Pfam" id="PF00081">
    <property type="entry name" value="Sod_Fe_N"/>
    <property type="match status" value="1"/>
</dbReference>
<comment type="catalytic activity">
    <reaction evidence="6">
        <text>2 superoxide + 2 H(+) = H2O2 + O2</text>
        <dbReference type="Rhea" id="RHEA:20696"/>
        <dbReference type="ChEBI" id="CHEBI:15378"/>
        <dbReference type="ChEBI" id="CHEBI:15379"/>
        <dbReference type="ChEBI" id="CHEBI:16240"/>
        <dbReference type="ChEBI" id="CHEBI:18421"/>
        <dbReference type="EC" id="1.15.1.1"/>
    </reaction>
</comment>
<dbReference type="PIRSF" id="PIRSF000349">
    <property type="entry name" value="SODismutase"/>
    <property type="match status" value="1"/>
</dbReference>
<feature type="binding site" evidence="5">
    <location>
        <position position="29"/>
    </location>
    <ligand>
        <name>Mn(2+)</name>
        <dbReference type="ChEBI" id="CHEBI:29035"/>
    </ligand>
</feature>
<reference evidence="9 10" key="1">
    <citation type="journal article" date="2020" name="Biotechnol. Biofuels">
        <title>New insights from the biogas microbiome by comprehensive genome-resolved metagenomics of nearly 1600 species originating from multiple anaerobic digesters.</title>
        <authorList>
            <person name="Campanaro S."/>
            <person name="Treu L."/>
            <person name="Rodriguez-R L.M."/>
            <person name="Kovalovszki A."/>
            <person name="Ziels R.M."/>
            <person name="Maus I."/>
            <person name="Zhu X."/>
            <person name="Kougias P.G."/>
            <person name="Basile A."/>
            <person name="Luo G."/>
            <person name="Schluter A."/>
            <person name="Konstantinidis K.T."/>
            <person name="Angelidaki I."/>
        </authorList>
    </citation>
    <scope>NUCLEOTIDE SEQUENCE [LARGE SCALE GENOMIC DNA]</scope>
    <source>
        <strain evidence="9">AS19jrsBPTG_9</strain>
    </source>
</reference>
<dbReference type="SUPFAM" id="SSF54719">
    <property type="entry name" value="Fe,Mn superoxide dismutase (SOD), C-terminal domain"/>
    <property type="match status" value="1"/>
</dbReference>
<dbReference type="EMBL" id="JAAZIL010000010">
    <property type="protein sequence ID" value="NLZ24188.1"/>
    <property type="molecule type" value="Genomic_DNA"/>
</dbReference>
<evidence type="ECO:0000313" key="9">
    <source>
        <dbReference type="EMBL" id="NLZ24188.1"/>
    </source>
</evidence>
<dbReference type="InterPro" id="IPR050265">
    <property type="entry name" value="Fe/Mn_Superoxide_Dismutase"/>
</dbReference>
<dbReference type="Gene3D" id="1.10.287.990">
    <property type="entry name" value="Fe,Mn superoxide dismutase (SOD) domain"/>
    <property type="match status" value="1"/>
</dbReference>
<sequence length="197" mass="23273">MKESFSLKDLPYKYDALEPVISKDIVLLHHTKHHNAYVQGANKALGMLESARQEGREIDMKAVLRDLSFNLNGHLLHELYWENMKEYSEENKINTELLEILTKHFNSYDNFQREFETAAKTVEGSGWVVLFKDKEGNLFINQVQNHNLLGIIGFKPILVNDVWEHAYYLDYKNERGEYVERWWDVVNWSVVLDRLKV</sequence>
<feature type="domain" description="Manganese/iron superoxide dismutase N-terminal" evidence="7">
    <location>
        <begin position="5"/>
        <end position="85"/>
    </location>
</feature>
<dbReference type="InterPro" id="IPR036314">
    <property type="entry name" value="SOD_C_sf"/>
</dbReference>
<comment type="similarity">
    <text evidence="1 6">Belongs to the iron/manganese superoxide dismutase family.</text>
</comment>
<feature type="domain" description="Manganese/iron superoxide dismutase C-terminal" evidence="8">
    <location>
        <begin position="95"/>
        <end position="192"/>
    </location>
</feature>